<keyword evidence="7 11" id="KW-0175">Coiled coil</keyword>
<dbReference type="SMART" id="SM00968">
    <property type="entry name" value="SMC_hinge"/>
    <property type="match status" value="1"/>
</dbReference>
<keyword evidence="6" id="KW-0498">Mitosis</keyword>
<feature type="coiled-coil region" evidence="11">
    <location>
        <begin position="838"/>
        <end position="942"/>
    </location>
</feature>
<keyword evidence="15" id="KW-1185">Reference proteome</keyword>
<dbReference type="GO" id="GO:0051301">
    <property type="term" value="P:cell division"/>
    <property type="evidence" value="ECO:0007669"/>
    <property type="project" value="UniProtKB-KW"/>
</dbReference>
<dbReference type="Pfam" id="PF06470">
    <property type="entry name" value="SMC_hinge"/>
    <property type="match status" value="1"/>
</dbReference>
<feature type="compositionally biased region" description="Basic and acidic residues" evidence="12">
    <location>
        <begin position="471"/>
        <end position="489"/>
    </location>
</feature>
<feature type="domain" description="SMC hinge" evidence="13">
    <location>
        <begin position="533"/>
        <end position="649"/>
    </location>
</feature>
<feature type="region of interest" description="Disordered" evidence="12">
    <location>
        <begin position="70"/>
        <end position="96"/>
    </location>
</feature>
<keyword evidence="9" id="KW-0131">Cell cycle</keyword>
<evidence type="ECO:0000256" key="8">
    <source>
        <dbReference type="ARBA" id="ARBA00023242"/>
    </source>
</evidence>
<dbReference type="InterPro" id="IPR027417">
    <property type="entry name" value="P-loop_NTPase"/>
</dbReference>
<protein>
    <recommendedName>
        <fullName evidence="10">Structural maintenance of chromosomes protein</fullName>
    </recommendedName>
</protein>
<evidence type="ECO:0000256" key="11">
    <source>
        <dbReference type="SAM" id="Coils"/>
    </source>
</evidence>
<evidence type="ECO:0000313" key="14">
    <source>
        <dbReference type="EMBL" id="OAX33834.1"/>
    </source>
</evidence>
<evidence type="ECO:0000256" key="10">
    <source>
        <dbReference type="PIRNR" id="PIRNR005719"/>
    </source>
</evidence>
<dbReference type="SUPFAM" id="SSF52540">
    <property type="entry name" value="P-loop containing nucleoside triphosphate hydrolases"/>
    <property type="match status" value="1"/>
</dbReference>
<evidence type="ECO:0000256" key="2">
    <source>
        <dbReference type="ARBA" id="ARBA00004286"/>
    </source>
</evidence>
<dbReference type="Gene3D" id="1.20.1060.20">
    <property type="match status" value="1"/>
</dbReference>
<dbReference type="Proteomes" id="UP000092154">
    <property type="component" value="Unassembled WGS sequence"/>
</dbReference>
<evidence type="ECO:0000256" key="4">
    <source>
        <dbReference type="ARBA" id="ARBA00022454"/>
    </source>
</evidence>
<dbReference type="InParanoid" id="A0A1B7MMK2"/>
<name>A0A1B7MMK2_9AGAM</name>
<dbReference type="GO" id="GO:0007062">
    <property type="term" value="P:sister chromatid cohesion"/>
    <property type="evidence" value="ECO:0007669"/>
    <property type="project" value="InterPro"/>
</dbReference>
<dbReference type="AlphaFoldDB" id="A0A1B7MMK2"/>
<gene>
    <name evidence="14" type="ORF">K503DRAFT_869300</name>
</gene>
<dbReference type="SUPFAM" id="SSF75553">
    <property type="entry name" value="Smc hinge domain"/>
    <property type="match status" value="1"/>
</dbReference>
<dbReference type="OrthoDB" id="5575062at2759"/>
<dbReference type="PANTHER" id="PTHR18937">
    <property type="entry name" value="STRUCTURAL MAINTENANCE OF CHROMOSOMES SMC FAMILY MEMBER"/>
    <property type="match status" value="1"/>
</dbReference>
<feature type="compositionally biased region" description="Basic and acidic residues" evidence="12">
    <location>
        <begin position="433"/>
        <end position="463"/>
    </location>
</feature>
<evidence type="ECO:0000256" key="12">
    <source>
        <dbReference type="SAM" id="MobiDB-lite"/>
    </source>
</evidence>
<sequence>MPLIRIELSDFKSYRGHQVIGPFKNFTSVIGPNGAGKSNLMDAISFVLGVKSAQLRSSQLKDLVYRGRRLAKGPNDGSQDTQDQEEDEDGEGEGEGTAKKAWVLAVFQDEKKKEWLFQRTISTTGASEYRLNNKVVTYSAYNAALTSHNILVKAKNFLVFQGDVEAVASQSPKELSRLIEQISGSLELSQEYEKAKESQDRATENATFNFTKRRGIAGEIKQYKEQKGEAERFESLCNEKDNLIMTRILYKLFHIEEALEANARDIQTKSKALDDLRAEHGEHETALEEARAEQARARTAVVREEKKVKKAEKALEAKEPELVEVDAQIKHSSRKLQNAQKMQEQVGNDAERQQTKLDGLMRDLASAKQAADEAAEAQRRASQHNTSLSETSLAEYRSLKASTSVLAVSERQALETLSRDDKTASRTLAQLKAKHEDMERNRERLRGEEETQRANKSELEEKLATLQGDLTRSKQEYDNQQSERTRISRLETETNEKLADVYQRLLQAGVDRNESERETKLKETLSSLQRIFPGVRGRVIDLCKPTQRKYETAVSVILGRNIDAVVVDEEKTAIECIDYMRTQRAGQATFLPLDTISTKPINDKFRSFAKGARLAVDVIQYESAVERAMLHACGNALVCDTMEVARYVCWERGQEVKAVTLEGTVIHKSGLITGGRSTHGGGKKWEEKDVQGLTRLRDNLVAQLQELNRSKPRGKADENIAEITRLESAITIARDDLGACNSRYNGIKDELKHLERELKKLSPDLKKAQTSHTNLSSKIAQLQSVIDAAEDGVFASFCSSIGVENVRMYEERQLKVAEEESQARLRFDQQVARLTHQSQFEEEQLKLTQARLDTLRNTAEDEQRKVGELEDKKRAIQAEITEAQEGIVQLRETLQGLNEVLEEKNKHVDQAKKTHAKAAKILDQALKEIGLKNDEIEKLALERSATYRKCRLEDIKLPLLEGNLRNVPMEENLREEVTMDVDDDDGTQRPRQVQDYGIEVDFDTLTEEERADNSPETAAEFDAQVAKLNAEIERMAPNLKAIEKLDDVEAKLADTEKEADKARKDSKSARDQFNDVKRRRCELFNKAYNHISDRIDQVYKDLTKGKASPMGGVAYLSLEDSEEPYNAGIKYHAMPPMKRFRDMEQLSGGEKTVAALALLFAIHSYQPAPFFVLDEVDAALDNTNVAKIANYIRSQASDSFQFVVISLKGSLYERGNSLVGIYRDQDVNSSRTLTLDLTQYDE</sequence>
<dbReference type="GO" id="GO:0008278">
    <property type="term" value="C:cohesin complex"/>
    <property type="evidence" value="ECO:0007669"/>
    <property type="project" value="InterPro"/>
</dbReference>
<feature type="coiled-coil region" evidence="11">
    <location>
        <begin position="1038"/>
        <end position="1079"/>
    </location>
</feature>
<keyword evidence="5" id="KW-0132">Cell division</keyword>
<dbReference type="GO" id="GO:0003677">
    <property type="term" value="F:DNA binding"/>
    <property type="evidence" value="ECO:0007669"/>
    <property type="project" value="TreeGrafter"/>
</dbReference>
<dbReference type="STRING" id="1314800.A0A1B7MMK2"/>
<dbReference type="Gene3D" id="3.40.50.300">
    <property type="entry name" value="P-loop containing nucleotide triphosphate hydrolases"/>
    <property type="match status" value="2"/>
</dbReference>
<dbReference type="InterPro" id="IPR024704">
    <property type="entry name" value="SMC"/>
</dbReference>
<feature type="compositionally biased region" description="Acidic residues" evidence="12">
    <location>
        <begin position="82"/>
        <end position="94"/>
    </location>
</feature>
<keyword evidence="8 10" id="KW-0539">Nucleus</keyword>
<dbReference type="InterPro" id="IPR010935">
    <property type="entry name" value="SMC_hinge"/>
</dbReference>
<evidence type="ECO:0000256" key="5">
    <source>
        <dbReference type="ARBA" id="ARBA00022618"/>
    </source>
</evidence>
<evidence type="ECO:0000313" key="15">
    <source>
        <dbReference type="Proteomes" id="UP000092154"/>
    </source>
</evidence>
<dbReference type="InterPro" id="IPR036277">
    <property type="entry name" value="SMC_hinge_sf"/>
</dbReference>
<dbReference type="InterPro" id="IPR003395">
    <property type="entry name" value="RecF/RecN/SMC_N"/>
</dbReference>
<organism evidence="14 15">
    <name type="scientific">Rhizopogon vinicolor AM-OR11-026</name>
    <dbReference type="NCBI Taxonomy" id="1314800"/>
    <lineage>
        <taxon>Eukaryota</taxon>
        <taxon>Fungi</taxon>
        <taxon>Dikarya</taxon>
        <taxon>Basidiomycota</taxon>
        <taxon>Agaricomycotina</taxon>
        <taxon>Agaricomycetes</taxon>
        <taxon>Agaricomycetidae</taxon>
        <taxon>Boletales</taxon>
        <taxon>Suillineae</taxon>
        <taxon>Rhizopogonaceae</taxon>
        <taxon>Rhizopogon</taxon>
    </lineage>
</organism>
<reference evidence="14 15" key="1">
    <citation type="submission" date="2016-06" db="EMBL/GenBank/DDBJ databases">
        <title>Comparative genomics of the ectomycorrhizal sister species Rhizopogon vinicolor and Rhizopogon vesiculosus (Basidiomycota: Boletales) reveals a divergence of the mating type B locus.</title>
        <authorList>
            <consortium name="DOE Joint Genome Institute"/>
            <person name="Mujic A.B."/>
            <person name="Kuo A."/>
            <person name="Tritt A."/>
            <person name="Lipzen A."/>
            <person name="Chen C."/>
            <person name="Johnson J."/>
            <person name="Sharma A."/>
            <person name="Barry K."/>
            <person name="Grigoriev I.V."/>
            <person name="Spatafora J.W."/>
        </authorList>
    </citation>
    <scope>NUCLEOTIDE SEQUENCE [LARGE SCALE GENOMIC DNA]</scope>
    <source>
        <strain evidence="14 15">AM-OR11-026</strain>
    </source>
</reference>
<dbReference type="PIRSF" id="PIRSF005719">
    <property type="entry name" value="SMC"/>
    <property type="match status" value="1"/>
</dbReference>
<evidence type="ECO:0000256" key="9">
    <source>
        <dbReference type="ARBA" id="ARBA00023306"/>
    </source>
</evidence>
<keyword evidence="4" id="KW-0158">Chromosome</keyword>
<dbReference type="EMBL" id="KV448698">
    <property type="protein sequence ID" value="OAX33834.1"/>
    <property type="molecule type" value="Genomic_DNA"/>
</dbReference>
<dbReference type="FunCoup" id="A0A1B7MMK2">
    <property type="interactions" value="592"/>
</dbReference>
<dbReference type="InterPro" id="IPR028468">
    <property type="entry name" value="Smc1_ABC"/>
</dbReference>
<dbReference type="PANTHER" id="PTHR18937:SF12">
    <property type="entry name" value="STRUCTURAL MAINTENANCE OF CHROMOSOMES PROTEIN"/>
    <property type="match status" value="1"/>
</dbReference>
<dbReference type="GO" id="GO:0005634">
    <property type="term" value="C:nucleus"/>
    <property type="evidence" value="ECO:0007669"/>
    <property type="project" value="UniProtKB-SubCell"/>
</dbReference>
<feature type="coiled-coil region" evidence="11">
    <location>
        <begin position="273"/>
        <end position="307"/>
    </location>
</feature>
<dbReference type="Gene3D" id="3.30.70.1620">
    <property type="match status" value="1"/>
</dbReference>
<comment type="similarity">
    <text evidence="3">Belongs to the SMC family. SMC1 subfamily.</text>
</comment>
<dbReference type="Pfam" id="PF02463">
    <property type="entry name" value="SMC_N"/>
    <property type="match status" value="1"/>
</dbReference>
<dbReference type="GO" id="GO:0005524">
    <property type="term" value="F:ATP binding"/>
    <property type="evidence" value="ECO:0007669"/>
    <property type="project" value="InterPro"/>
</dbReference>
<evidence type="ECO:0000256" key="7">
    <source>
        <dbReference type="ARBA" id="ARBA00023054"/>
    </source>
</evidence>
<comment type="subcellular location">
    <subcellularLocation>
        <location evidence="2">Chromosome</location>
    </subcellularLocation>
    <subcellularLocation>
        <location evidence="1 10">Nucleus</location>
    </subcellularLocation>
</comment>
<accession>A0A1B7MMK2</accession>
<dbReference type="CDD" id="cd03275">
    <property type="entry name" value="ABC_SMC1_euk"/>
    <property type="match status" value="2"/>
</dbReference>
<feature type="region of interest" description="Disordered" evidence="12">
    <location>
        <begin position="365"/>
        <end position="391"/>
    </location>
</feature>
<proteinExistence type="inferred from homology"/>
<evidence type="ECO:0000259" key="13">
    <source>
        <dbReference type="SMART" id="SM00968"/>
    </source>
</evidence>
<evidence type="ECO:0000256" key="6">
    <source>
        <dbReference type="ARBA" id="ARBA00022776"/>
    </source>
</evidence>
<feature type="region of interest" description="Disordered" evidence="12">
    <location>
        <begin position="431"/>
        <end position="489"/>
    </location>
</feature>
<evidence type="ECO:0000256" key="3">
    <source>
        <dbReference type="ARBA" id="ARBA00005597"/>
    </source>
</evidence>
<dbReference type="GO" id="GO:0016887">
    <property type="term" value="F:ATP hydrolysis activity"/>
    <property type="evidence" value="ECO:0007669"/>
    <property type="project" value="InterPro"/>
</dbReference>
<evidence type="ECO:0000256" key="1">
    <source>
        <dbReference type="ARBA" id="ARBA00004123"/>
    </source>
</evidence>